<dbReference type="RefSeq" id="WP_167995450.1">
    <property type="nucleotide sequence ID" value="NZ_JAATJL010000001.1"/>
</dbReference>
<evidence type="ECO:0000313" key="3">
    <source>
        <dbReference type="Proteomes" id="UP000547458"/>
    </source>
</evidence>
<keyword evidence="1" id="KW-0472">Membrane</keyword>
<comment type="caution">
    <text evidence="2">The sequence shown here is derived from an EMBL/GenBank/DDBJ whole genome shotgun (WGS) entry which is preliminary data.</text>
</comment>
<name>A0A846RX50_9MICC</name>
<sequence length="95" mass="9837">MTHHPHAMPPPKTRRLKGPIILMAIPAAVTVLLAVVYAVLLATPLGTDPNAAGIFLPLALLVGAALVVGGPVFLGGLIWLFVRLGRRDASAGMRG</sequence>
<gene>
    <name evidence="2" type="ORF">BJ994_003241</name>
</gene>
<organism evidence="2 3">
    <name type="scientific">Arthrobacter pigmenti</name>
    <dbReference type="NCBI Taxonomy" id="271432"/>
    <lineage>
        <taxon>Bacteria</taxon>
        <taxon>Bacillati</taxon>
        <taxon>Actinomycetota</taxon>
        <taxon>Actinomycetes</taxon>
        <taxon>Micrococcales</taxon>
        <taxon>Micrococcaceae</taxon>
        <taxon>Arthrobacter</taxon>
    </lineage>
</organism>
<keyword evidence="3" id="KW-1185">Reference proteome</keyword>
<dbReference type="Proteomes" id="UP000547458">
    <property type="component" value="Unassembled WGS sequence"/>
</dbReference>
<feature type="transmembrane region" description="Helical" evidence="1">
    <location>
        <begin position="54"/>
        <end position="82"/>
    </location>
</feature>
<evidence type="ECO:0008006" key="4">
    <source>
        <dbReference type="Google" id="ProtNLM"/>
    </source>
</evidence>
<keyword evidence="1" id="KW-1133">Transmembrane helix</keyword>
<keyword evidence="1" id="KW-0812">Transmembrane</keyword>
<proteinExistence type="predicted"/>
<evidence type="ECO:0000313" key="2">
    <source>
        <dbReference type="EMBL" id="NJC24165.1"/>
    </source>
</evidence>
<protein>
    <recommendedName>
        <fullName evidence="4">Integral membrane protein</fullName>
    </recommendedName>
</protein>
<reference evidence="2 3" key="1">
    <citation type="submission" date="2020-03" db="EMBL/GenBank/DDBJ databases">
        <title>Sequencing the genomes of 1000 actinobacteria strains.</title>
        <authorList>
            <person name="Klenk H.-P."/>
        </authorList>
    </citation>
    <scope>NUCLEOTIDE SEQUENCE [LARGE SCALE GENOMIC DNA]</scope>
    <source>
        <strain evidence="2 3">DSM 16403</strain>
    </source>
</reference>
<accession>A0A846RX50</accession>
<dbReference type="EMBL" id="JAATJL010000001">
    <property type="protein sequence ID" value="NJC24165.1"/>
    <property type="molecule type" value="Genomic_DNA"/>
</dbReference>
<evidence type="ECO:0000256" key="1">
    <source>
        <dbReference type="SAM" id="Phobius"/>
    </source>
</evidence>
<dbReference type="AlphaFoldDB" id="A0A846RX50"/>
<feature type="transmembrane region" description="Helical" evidence="1">
    <location>
        <begin position="20"/>
        <end position="42"/>
    </location>
</feature>